<dbReference type="InterPro" id="IPR019330">
    <property type="entry name" value="MESD"/>
</dbReference>
<dbReference type="Pfam" id="PF10185">
    <property type="entry name" value="Mesd"/>
    <property type="match status" value="1"/>
</dbReference>
<dbReference type="GO" id="GO:0016055">
    <property type="term" value="P:Wnt signaling pathway"/>
    <property type="evidence" value="ECO:0007669"/>
    <property type="project" value="UniProtKB-KW"/>
</dbReference>
<evidence type="ECO:0000313" key="8">
    <source>
        <dbReference type="Proteomes" id="UP000887540"/>
    </source>
</evidence>
<dbReference type="AlphaFoldDB" id="A0A914D0C3"/>
<evidence type="ECO:0000256" key="1">
    <source>
        <dbReference type="ARBA" id="ARBA00004240"/>
    </source>
</evidence>
<proteinExistence type="inferred from homology"/>
<keyword evidence="3" id="KW-0879">Wnt signaling pathway</keyword>
<dbReference type="PANTHER" id="PTHR17600:SF2">
    <property type="entry name" value="LRP CHAPERONE MESD"/>
    <property type="match status" value="1"/>
</dbReference>
<dbReference type="GO" id="GO:0006457">
    <property type="term" value="P:protein folding"/>
    <property type="evidence" value="ECO:0007669"/>
    <property type="project" value="InterPro"/>
</dbReference>
<evidence type="ECO:0000256" key="2">
    <source>
        <dbReference type="ARBA" id="ARBA00011068"/>
    </source>
</evidence>
<sequence>MQTQPHFDADLERLYEEWEENDDEPLPDDEKPEHLRPRSQISLDDLKKQAKSPEDMLRLSKKGQSIMMFVSVVDPATRKKPIKEFTEALTTRWQSNLYNNHIDAQVYVVEDDRALFMFKEGSQAWEARDFLLKQAECAEISLEGQSIKGPGSIQKNEL</sequence>
<keyword evidence="8" id="KW-1185">Reference proteome</keyword>
<evidence type="ECO:0000256" key="5">
    <source>
        <dbReference type="ARBA" id="ARBA00022824"/>
    </source>
</evidence>
<organism evidence="8 9">
    <name type="scientific">Acrobeloides nanus</name>
    <dbReference type="NCBI Taxonomy" id="290746"/>
    <lineage>
        <taxon>Eukaryota</taxon>
        <taxon>Metazoa</taxon>
        <taxon>Ecdysozoa</taxon>
        <taxon>Nematoda</taxon>
        <taxon>Chromadorea</taxon>
        <taxon>Rhabditida</taxon>
        <taxon>Tylenchina</taxon>
        <taxon>Cephalobomorpha</taxon>
        <taxon>Cephaloboidea</taxon>
        <taxon>Cephalobidae</taxon>
        <taxon>Acrobeloides</taxon>
    </lineage>
</organism>
<evidence type="ECO:0000256" key="4">
    <source>
        <dbReference type="ARBA" id="ARBA00022729"/>
    </source>
</evidence>
<feature type="region of interest" description="Disordered" evidence="7">
    <location>
        <begin position="1"/>
        <end position="54"/>
    </location>
</feature>
<comment type="similarity">
    <text evidence="2">Belongs to the MESD family.</text>
</comment>
<keyword evidence="5" id="KW-0256">Endoplasmic reticulum</keyword>
<keyword evidence="4" id="KW-0732">Signal</keyword>
<accession>A0A914D0C3</accession>
<dbReference type="PANTHER" id="PTHR17600">
    <property type="entry name" value="MESODERM DEVELOPMENT CANDIDATE 2"/>
    <property type="match status" value="1"/>
</dbReference>
<evidence type="ECO:0000256" key="3">
    <source>
        <dbReference type="ARBA" id="ARBA00022687"/>
    </source>
</evidence>
<dbReference type="Proteomes" id="UP000887540">
    <property type="component" value="Unplaced"/>
</dbReference>
<evidence type="ECO:0000313" key="9">
    <source>
        <dbReference type="WBParaSite" id="ACRNAN_scaffold160.g26685.t1"/>
    </source>
</evidence>
<feature type="compositionally biased region" description="Basic and acidic residues" evidence="7">
    <location>
        <begin position="7"/>
        <end position="16"/>
    </location>
</feature>
<feature type="compositionally biased region" description="Acidic residues" evidence="7">
    <location>
        <begin position="17"/>
        <end position="27"/>
    </location>
</feature>
<comment type="subcellular location">
    <subcellularLocation>
        <location evidence="1">Endoplasmic reticulum</location>
    </subcellularLocation>
</comment>
<keyword evidence="6" id="KW-0143">Chaperone</keyword>
<dbReference type="Gene3D" id="3.30.70.260">
    <property type="match status" value="1"/>
</dbReference>
<name>A0A914D0C3_9BILA</name>
<feature type="compositionally biased region" description="Basic and acidic residues" evidence="7">
    <location>
        <begin position="44"/>
        <end position="54"/>
    </location>
</feature>
<evidence type="ECO:0000256" key="7">
    <source>
        <dbReference type="SAM" id="MobiDB-lite"/>
    </source>
</evidence>
<dbReference type="Gene3D" id="6.10.250.640">
    <property type="match status" value="1"/>
</dbReference>
<dbReference type="WBParaSite" id="ACRNAN_scaffold160.g26685.t1">
    <property type="protein sequence ID" value="ACRNAN_scaffold160.g26685.t1"/>
    <property type="gene ID" value="ACRNAN_scaffold160.g26685"/>
</dbReference>
<protein>
    <submittedName>
        <fullName evidence="9">LDLR chaperone boca</fullName>
    </submittedName>
</protein>
<dbReference type="GO" id="GO:0005783">
    <property type="term" value="C:endoplasmic reticulum"/>
    <property type="evidence" value="ECO:0007669"/>
    <property type="project" value="UniProtKB-SubCell"/>
</dbReference>
<evidence type="ECO:0000256" key="6">
    <source>
        <dbReference type="ARBA" id="ARBA00023186"/>
    </source>
</evidence>
<reference evidence="9" key="1">
    <citation type="submission" date="2022-11" db="UniProtKB">
        <authorList>
            <consortium name="WormBaseParasite"/>
        </authorList>
    </citation>
    <scope>IDENTIFICATION</scope>
</reference>